<proteinExistence type="predicted"/>
<gene>
    <name evidence="3" type="ORF">DBV39_16280</name>
</gene>
<dbReference type="OrthoDB" id="6073716at2"/>
<dbReference type="Proteomes" id="UP000244571">
    <property type="component" value="Chromosome"/>
</dbReference>
<dbReference type="PANTHER" id="PTHR33376:SF5">
    <property type="entry name" value="EXTRACYTOPLASMIC SOLUTE RECEPTOR PROTEIN"/>
    <property type="match status" value="1"/>
</dbReference>
<protein>
    <submittedName>
        <fullName evidence="3">C4-dicarboxylate ABC transporter substrate-binding protein</fullName>
    </submittedName>
</protein>
<feature type="chain" id="PRO_5015314716" evidence="2">
    <location>
        <begin position="23"/>
        <end position="333"/>
    </location>
</feature>
<dbReference type="InterPro" id="IPR038404">
    <property type="entry name" value="TRAP_DctP_sf"/>
</dbReference>
<feature type="signal peptide" evidence="2">
    <location>
        <begin position="1"/>
        <end position="22"/>
    </location>
</feature>
<dbReference type="EMBL" id="CP028901">
    <property type="protein sequence ID" value="AWB35030.1"/>
    <property type="molecule type" value="Genomic_DNA"/>
</dbReference>
<dbReference type="InterPro" id="IPR018389">
    <property type="entry name" value="DctP_fam"/>
</dbReference>
<dbReference type="Gene3D" id="3.40.190.170">
    <property type="entry name" value="Bacterial extracellular solute-binding protein, family 7"/>
    <property type="match status" value="1"/>
</dbReference>
<name>A0A2R4XMJ6_9BURK</name>
<dbReference type="RefSeq" id="WP_108622440.1">
    <property type="nucleotide sequence ID" value="NZ_CP028901.1"/>
</dbReference>
<reference evidence="3 4" key="1">
    <citation type="submission" date="2018-04" db="EMBL/GenBank/DDBJ databases">
        <title>Bordetella sp. HZ20 isolated from seawater.</title>
        <authorList>
            <person name="Sun C."/>
        </authorList>
    </citation>
    <scope>NUCLEOTIDE SEQUENCE [LARGE SCALE GENOMIC DNA]</scope>
    <source>
        <strain evidence="3 4">HZ20</strain>
    </source>
</reference>
<accession>A0A2R4XMJ6</accession>
<dbReference type="NCBIfam" id="NF037995">
    <property type="entry name" value="TRAP_S1"/>
    <property type="match status" value="1"/>
</dbReference>
<dbReference type="CDD" id="cd13667">
    <property type="entry name" value="PBP2_TRAP_DctP1"/>
    <property type="match status" value="1"/>
</dbReference>
<dbReference type="GO" id="GO:0055085">
    <property type="term" value="P:transmembrane transport"/>
    <property type="evidence" value="ECO:0007669"/>
    <property type="project" value="InterPro"/>
</dbReference>
<dbReference type="KEGG" id="boz:DBV39_16280"/>
<keyword evidence="1 2" id="KW-0732">Signal</keyword>
<evidence type="ECO:0000256" key="1">
    <source>
        <dbReference type="ARBA" id="ARBA00022729"/>
    </source>
</evidence>
<evidence type="ECO:0000313" key="3">
    <source>
        <dbReference type="EMBL" id="AWB35030.1"/>
    </source>
</evidence>
<dbReference type="AlphaFoldDB" id="A0A2R4XMJ6"/>
<organism evidence="3 4">
    <name type="scientific">Orrella marina</name>
    <dbReference type="NCBI Taxonomy" id="2163011"/>
    <lineage>
        <taxon>Bacteria</taxon>
        <taxon>Pseudomonadati</taxon>
        <taxon>Pseudomonadota</taxon>
        <taxon>Betaproteobacteria</taxon>
        <taxon>Burkholderiales</taxon>
        <taxon>Alcaligenaceae</taxon>
        <taxon>Orrella</taxon>
    </lineage>
</organism>
<evidence type="ECO:0000313" key="4">
    <source>
        <dbReference type="Proteomes" id="UP000244571"/>
    </source>
</evidence>
<dbReference type="Pfam" id="PF03480">
    <property type="entry name" value="DctP"/>
    <property type="match status" value="1"/>
</dbReference>
<dbReference type="PANTHER" id="PTHR33376">
    <property type="match status" value="1"/>
</dbReference>
<evidence type="ECO:0000256" key="2">
    <source>
        <dbReference type="SAM" id="SignalP"/>
    </source>
</evidence>
<keyword evidence="4" id="KW-1185">Reference proteome</keyword>
<sequence length="333" mass="37146">MKKSWFAAVATMTVLSSSPVFAVETVTAVHAFPPNLVYTQSFLDFVKKVNEKGEGVVQIQVRGGPEVIGLPQQPDAVRNGVVDMAYTAASFYGGAVPERDVMVASNTDAVYARENGGIDLLNKIHQDKMGVYYLGWFDSGVKYNLYTINPPKLDPDGNLTVEGMRLRSNPVYDAFFRDVLGAQPISIPTPEVYSALERGVVNSTGWTQIGLKDLNWNRFVKYRVNPAFFSTDMGVIVNLDRWNKLSDPAKKILQEVAIEHERESAEKFAELAQKQLAELDADGMQVVNLEGAAAEKFSTGAREATWNRMRTQMQKQPMGLEYYDTLIEKFNRP</sequence>